<dbReference type="PANTHER" id="PTHR37299">
    <property type="entry name" value="TRANSCRIPTIONAL REGULATOR-RELATED"/>
    <property type="match status" value="1"/>
</dbReference>
<feature type="domain" description="HTH LytTR-type" evidence="1">
    <location>
        <begin position="33"/>
        <end position="125"/>
    </location>
</feature>
<dbReference type="PANTHER" id="PTHR37299:SF1">
    <property type="entry name" value="STAGE 0 SPORULATION PROTEIN A HOMOLOG"/>
    <property type="match status" value="1"/>
</dbReference>
<reference evidence="2 3" key="1">
    <citation type="submission" date="2023-12" db="EMBL/GenBank/DDBJ databases">
        <title>Novel species of the genus Arcicella isolated from rivers.</title>
        <authorList>
            <person name="Lu H."/>
        </authorList>
    </citation>
    <scope>NUCLEOTIDE SEQUENCE [LARGE SCALE GENOMIC DNA]</scope>
    <source>
        <strain evidence="2 3">LMG 21963</strain>
    </source>
</reference>
<organism evidence="2 3">
    <name type="scientific">Arcicella aquatica</name>
    <dbReference type="NCBI Taxonomy" id="217141"/>
    <lineage>
        <taxon>Bacteria</taxon>
        <taxon>Pseudomonadati</taxon>
        <taxon>Bacteroidota</taxon>
        <taxon>Cytophagia</taxon>
        <taxon>Cytophagales</taxon>
        <taxon>Flectobacillaceae</taxon>
        <taxon>Arcicella</taxon>
    </lineage>
</organism>
<dbReference type="Pfam" id="PF04397">
    <property type="entry name" value="LytTR"/>
    <property type="match status" value="1"/>
</dbReference>
<sequence>MNLPIQTNFLFSSKRYGREKRTIIFLERGKTEILIDEIVMCQGEGNYTFVHYKNGSKRLFSKTLKQFCELFEPHDFVRVSRSFLINLRYLKAFSTTGEPCVIMENEQKIDIARRRKVAFQNIIRQFTIKSIA</sequence>
<keyword evidence="2" id="KW-0238">DNA-binding</keyword>
<gene>
    <name evidence="2" type="ORF">VB264_13895</name>
</gene>
<dbReference type="Gene3D" id="2.40.50.1020">
    <property type="entry name" value="LytTr DNA-binding domain"/>
    <property type="match status" value="1"/>
</dbReference>
<evidence type="ECO:0000313" key="3">
    <source>
        <dbReference type="Proteomes" id="UP001304671"/>
    </source>
</evidence>
<name>A0ABU5QP93_9BACT</name>
<dbReference type="GO" id="GO:0003677">
    <property type="term" value="F:DNA binding"/>
    <property type="evidence" value="ECO:0007669"/>
    <property type="project" value="UniProtKB-KW"/>
</dbReference>
<dbReference type="Proteomes" id="UP001304671">
    <property type="component" value="Unassembled WGS sequence"/>
</dbReference>
<dbReference type="PROSITE" id="PS50930">
    <property type="entry name" value="HTH_LYTTR"/>
    <property type="match status" value="1"/>
</dbReference>
<protein>
    <submittedName>
        <fullName evidence="2">LytTR family DNA-binding domain-containing protein</fullName>
    </submittedName>
</protein>
<evidence type="ECO:0000259" key="1">
    <source>
        <dbReference type="PROSITE" id="PS50930"/>
    </source>
</evidence>
<proteinExistence type="predicted"/>
<dbReference type="RefSeq" id="WP_323250310.1">
    <property type="nucleotide sequence ID" value="NZ_JAYFUL010000022.1"/>
</dbReference>
<dbReference type="EMBL" id="JAYFUL010000022">
    <property type="protein sequence ID" value="MEA5258885.1"/>
    <property type="molecule type" value="Genomic_DNA"/>
</dbReference>
<dbReference type="InterPro" id="IPR046947">
    <property type="entry name" value="LytR-like"/>
</dbReference>
<accession>A0ABU5QP93</accession>
<dbReference type="SMART" id="SM00850">
    <property type="entry name" value="LytTR"/>
    <property type="match status" value="1"/>
</dbReference>
<comment type="caution">
    <text evidence="2">The sequence shown here is derived from an EMBL/GenBank/DDBJ whole genome shotgun (WGS) entry which is preliminary data.</text>
</comment>
<dbReference type="InterPro" id="IPR007492">
    <property type="entry name" value="LytTR_DNA-bd_dom"/>
</dbReference>
<evidence type="ECO:0000313" key="2">
    <source>
        <dbReference type="EMBL" id="MEA5258885.1"/>
    </source>
</evidence>
<keyword evidence="3" id="KW-1185">Reference proteome</keyword>